<gene>
    <name evidence="3" type="ORF">ANI02nite_29640</name>
</gene>
<feature type="transmembrane region" description="Helical" evidence="2">
    <location>
        <begin position="12"/>
        <end position="31"/>
    </location>
</feature>
<dbReference type="EMBL" id="BJYF01000025">
    <property type="protein sequence ID" value="GEN61080.1"/>
    <property type="molecule type" value="Genomic_DNA"/>
</dbReference>
<name>A0A511XDP2_9PROT</name>
<organism evidence="3 4">
    <name type="scientific">Acetobacter nitrogenifigens DSM 23921 = NBRC 105050</name>
    <dbReference type="NCBI Taxonomy" id="1120919"/>
    <lineage>
        <taxon>Bacteria</taxon>
        <taxon>Pseudomonadati</taxon>
        <taxon>Pseudomonadota</taxon>
        <taxon>Alphaproteobacteria</taxon>
        <taxon>Acetobacterales</taxon>
        <taxon>Acetobacteraceae</taxon>
        <taxon>Acetobacter</taxon>
    </lineage>
</organism>
<keyword evidence="2" id="KW-1133">Transmembrane helix</keyword>
<reference evidence="3 4" key="1">
    <citation type="submission" date="2019-07" db="EMBL/GenBank/DDBJ databases">
        <title>Whole genome shotgun sequence of Acetobacter nitrogenifigens NBRC 105050.</title>
        <authorList>
            <person name="Hosoyama A."/>
            <person name="Uohara A."/>
            <person name="Ohji S."/>
            <person name="Ichikawa N."/>
        </authorList>
    </citation>
    <scope>NUCLEOTIDE SEQUENCE [LARGE SCALE GENOMIC DNA]</scope>
    <source>
        <strain evidence="3 4">NBRC 105050</strain>
    </source>
</reference>
<comment type="caution">
    <text evidence="3">The sequence shown here is derived from an EMBL/GenBank/DDBJ whole genome shotgun (WGS) entry which is preliminary data.</text>
</comment>
<proteinExistence type="predicted"/>
<evidence type="ECO:0000313" key="4">
    <source>
        <dbReference type="Proteomes" id="UP000321635"/>
    </source>
</evidence>
<keyword evidence="2" id="KW-0812">Transmembrane</keyword>
<evidence type="ECO:0000256" key="2">
    <source>
        <dbReference type="SAM" id="Phobius"/>
    </source>
</evidence>
<sequence length="76" mass="7785">MSARFTQQEIGKLIVIAAIIAATLGVLIYIGQSFVSAVRQSAATTSVSATDCAMVSSDRPGGNPSHCPTGTEATTR</sequence>
<dbReference type="Proteomes" id="UP000321635">
    <property type="component" value="Unassembled WGS sequence"/>
</dbReference>
<feature type="compositionally biased region" description="Polar residues" evidence="1">
    <location>
        <begin position="66"/>
        <end position="76"/>
    </location>
</feature>
<feature type="region of interest" description="Disordered" evidence="1">
    <location>
        <begin position="54"/>
        <end position="76"/>
    </location>
</feature>
<dbReference type="RefSeq" id="WP_026398628.1">
    <property type="nucleotide sequence ID" value="NZ_AUBI01000015.1"/>
</dbReference>
<dbReference type="AlphaFoldDB" id="A0A511XDP2"/>
<dbReference type="OrthoDB" id="9957159at2"/>
<accession>A0A511XDP2</accession>
<evidence type="ECO:0000313" key="3">
    <source>
        <dbReference type="EMBL" id="GEN61080.1"/>
    </source>
</evidence>
<evidence type="ECO:0000256" key="1">
    <source>
        <dbReference type="SAM" id="MobiDB-lite"/>
    </source>
</evidence>
<protein>
    <submittedName>
        <fullName evidence="3">Uncharacterized protein</fullName>
    </submittedName>
</protein>
<keyword evidence="2" id="KW-0472">Membrane</keyword>
<keyword evidence="4" id="KW-1185">Reference proteome</keyword>